<evidence type="ECO:0000313" key="1">
    <source>
        <dbReference type="EMBL" id="CAA0826247.1"/>
    </source>
</evidence>
<feature type="non-terminal residue" evidence="1">
    <location>
        <position position="87"/>
    </location>
</feature>
<proteinExistence type="predicted"/>
<dbReference type="PANTHER" id="PTHR48475">
    <property type="entry name" value="RIBONUCLEASE H"/>
    <property type="match status" value="1"/>
</dbReference>
<accession>A0A9N7RE14</accession>
<feature type="non-terminal residue" evidence="1">
    <location>
        <position position="1"/>
    </location>
</feature>
<dbReference type="PANTHER" id="PTHR48475:SF2">
    <property type="entry name" value="RIBONUCLEASE H"/>
    <property type="match status" value="1"/>
</dbReference>
<dbReference type="Proteomes" id="UP001153555">
    <property type="component" value="Unassembled WGS sequence"/>
</dbReference>
<dbReference type="OrthoDB" id="1744584at2759"/>
<name>A0A9N7RE14_STRHE</name>
<dbReference type="AlphaFoldDB" id="A0A9N7RE14"/>
<protein>
    <submittedName>
        <fullName evidence="1">Uncharacterized protein</fullName>
    </submittedName>
</protein>
<gene>
    <name evidence="1" type="ORF">SHERM_22631</name>
</gene>
<comment type="caution">
    <text evidence="1">The sequence shown here is derived from an EMBL/GenBank/DDBJ whole genome shotgun (WGS) entry which is preliminary data.</text>
</comment>
<reference evidence="1" key="1">
    <citation type="submission" date="2019-12" db="EMBL/GenBank/DDBJ databases">
        <authorList>
            <person name="Scholes J."/>
        </authorList>
    </citation>
    <scope>NUCLEOTIDE SEQUENCE</scope>
</reference>
<keyword evidence="2" id="KW-1185">Reference proteome</keyword>
<organism evidence="1 2">
    <name type="scientific">Striga hermonthica</name>
    <name type="common">Purple witchweed</name>
    <name type="synonym">Buchnera hermonthica</name>
    <dbReference type="NCBI Taxonomy" id="68872"/>
    <lineage>
        <taxon>Eukaryota</taxon>
        <taxon>Viridiplantae</taxon>
        <taxon>Streptophyta</taxon>
        <taxon>Embryophyta</taxon>
        <taxon>Tracheophyta</taxon>
        <taxon>Spermatophyta</taxon>
        <taxon>Magnoliopsida</taxon>
        <taxon>eudicotyledons</taxon>
        <taxon>Gunneridae</taxon>
        <taxon>Pentapetalae</taxon>
        <taxon>asterids</taxon>
        <taxon>lamiids</taxon>
        <taxon>Lamiales</taxon>
        <taxon>Orobanchaceae</taxon>
        <taxon>Buchnereae</taxon>
        <taxon>Striga</taxon>
    </lineage>
</organism>
<dbReference type="EMBL" id="CACSLK010027388">
    <property type="protein sequence ID" value="CAA0826247.1"/>
    <property type="molecule type" value="Genomic_DNA"/>
</dbReference>
<sequence>TIRTSTGKTPFSLTYGSEAVVSVKLGAPTYRIQNYTENSNSENMKANLDLLDELCTRAELKNVAYKQRSERYINSKFKPRGFQVGDL</sequence>
<evidence type="ECO:0000313" key="2">
    <source>
        <dbReference type="Proteomes" id="UP001153555"/>
    </source>
</evidence>